<keyword evidence="2 3" id="KW-0143">Chaperone</keyword>
<dbReference type="GO" id="GO:0046872">
    <property type="term" value="F:metal ion binding"/>
    <property type="evidence" value="ECO:0007669"/>
    <property type="project" value="TreeGrafter"/>
</dbReference>
<dbReference type="Gene3D" id="2.30.33.40">
    <property type="entry name" value="GroES chaperonin"/>
    <property type="match status" value="1"/>
</dbReference>
<evidence type="ECO:0000256" key="2">
    <source>
        <dbReference type="ARBA" id="ARBA00023186"/>
    </source>
</evidence>
<sequence>MKIQPLGDRVLIEPLDKAEQEKTASGIVIPDTAEKDRLERGIILEIGGGARNEDGDIVPLLVNKGSKVLYSRPYGAEEIKIGDKKCVIIKEEDILAIIEE</sequence>
<dbReference type="Proteomes" id="UP000178684">
    <property type="component" value="Unassembled WGS sequence"/>
</dbReference>
<dbReference type="GO" id="GO:0051082">
    <property type="term" value="F:unfolded protein binding"/>
    <property type="evidence" value="ECO:0007669"/>
    <property type="project" value="TreeGrafter"/>
</dbReference>
<evidence type="ECO:0000256" key="3">
    <source>
        <dbReference type="HAMAP-Rule" id="MF_00580"/>
    </source>
</evidence>
<gene>
    <name evidence="3" type="primary">groES</name>
    <name evidence="3" type="synonym">groS</name>
    <name evidence="5" type="ORF">A3B18_02165</name>
</gene>
<dbReference type="HAMAP" id="MF_00580">
    <property type="entry name" value="CH10"/>
    <property type="match status" value="1"/>
</dbReference>
<dbReference type="CDD" id="cd00320">
    <property type="entry name" value="cpn10"/>
    <property type="match status" value="1"/>
</dbReference>
<dbReference type="GO" id="GO:0005737">
    <property type="term" value="C:cytoplasm"/>
    <property type="evidence" value="ECO:0007669"/>
    <property type="project" value="UniProtKB-SubCell"/>
</dbReference>
<comment type="caution">
    <text evidence="5">The sequence shown here is derived from an EMBL/GenBank/DDBJ whole genome shotgun (WGS) entry which is preliminary data.</text>
</comment>
<dbReference type="GO" id="GO:0005524">
    <property type="term" value="F:ATP binding"/>
    <property type="evidence" value="ECO:0007669"/>
    <property type="project" value="InterPro"/>
</dbReference>
<dbReference type="SMART" id="SM00883">
    <property type="entry name" value="Cpn10"/>
    <property type="match status" value="1"/>
</dbReference>
<comment type="function">
    <text evidence="3 4">Together with the chaperonin GroEL, plays an essential role in assisting protein folding. The GroEL-GroES system forms a nano-cage that allows encapsulation of the non-native substrate proteins and provides a physical environment optimized to promote and accelerate protein folding. GroES binds to the apical surface of the GroEL ring, thereby capping the opening of the GroEL channel.</text>
</comment>
<dbReference type="InterPro" id="IPR037124">
    <property type="entry name" value="Chaperonin_GroES_sf"/>
</dbReference>
<evidence type="ECO:0000256" key="1">
    <source>
        <dbReference type="ARBA" id="ARBA00006975"/>
    </source>
</evidence>
<dbReference type="Pfam" id="PF00166">
    <property type="entry name" value="Cpn10"/>
    <property type="match status" value="1"/>
</dbReference>
<reference evidence="5 6" key="1">
    <citation type="journal article" date="2016" name="Nat. Commun.">
        <title>Thousands of microbial genomes shed light on interconnected biogeochemical processes in an aquifer system.</title>
        <authorList>
            <person name="Anantharaman K."/>
            <person name="Brown C.T."/>
            <person name="Hug L.A."/>
            <person name="Sharon I."/>
            <person name="Castelle C.J."/>
            <person name="Probst A.J."/>
            <person name="Thomas B.C."/>
            <person name="Singh A."/>
            <person name="Wilkins M.J."/>
            <person name="Karaoz U."/>
            <person name="Brodie E.L."/>
            <person name="Williams K.H."/>
            <person name="Hubbard S.S."/>
            <person name="Banfield J.F."/>
        </authorList>
    </citation>
    <scope>NUCLEOTIDE SEQUENCE [LARGE SCALE GENOMIC DNA]</scope>
</reference>
<dbReference type="FunFam" id="2.30.33.40:FF:000001">
    <property type="entry name" value="10 kDa chaperonin"/>
    <property type="match status" value="1"/>
</dbReference>
<dbReference type="GO" id="GO:0051087">
    <property type="term" value="F:protein-folding chaperone binding"/>
    <property type="evidence" value="ECO:0007669"/>
    <property type="project" value="TreeGrafter"/>
</dbReference>
<dbReference type="PANTHER" id="PTHR10772:SF63">
    <property type="entry name" value="20 KDA CHAPERONIN, CHLOROPLASTIC"/>
    <property type="match status" value="1"/>
</dbReference>
<dbReference type="InterPro" id="IPR011032">
    <property type="entry name" value="GroES-like_sf"/>
</dbReference>
<evidence type="ECO:0000256" key="4">
    <source>
        <dbReference type="RuleBase" id="RU000535"/>
    </source>
</evidence>
<dbReference type="AlphaFoldDB" id="A0A1F5X4Q5"/>
<protein>
    <recommendedName>
        <fullName evidence="3">Co-chaperonin GroES</fullName>
    </recommendedName>
    <alternativeName>
        <fullName evidence="3">10 kDa chaperonin</fullName>
    </alternativeName>
    <alternativeName>
        <fullName evidence="3">Chaperonin-10</fullName>
        <shortName evidence="3">Cpn10</shortName>
    </alternativeName>
</protein>
<dbReference type="EMBL" id="MFIE01000011">
    <property type="protein sequence ID" value="OGF82857.1"/>
    <property type="molecule type" value="Genomic_DNA"/>
</dbReference>
<comment type="similarity">
    <text evidence="1 3 4">Belongs to the GroES chaperonin family.</text>
</comment>
<evidence type="ECO:0000313" key="5">
    <source>
        <dbReference type="EMBL" id="OGF82857.1"/>
    </source>
</evidence>
<accession>A0A1F5X4Q5</accession>
<name>A0A1F5X4Q5_9BACT</name>
<dbReference type="GO" id="GO:0044183">
    <property type="term" value="F:protein folding chaperone"/>
    <property type="evidence" value="ECO:0007669"/>
    <property type="project" value="InterPro"/>
</dbReference>
<dbReference type="PRINTS" id="PR00297">
    <property type="entry name" value="CHAPERONIN10"/>
</dbReference>
<proteinExistence type="inferred from homology"/>
<dbReference type="InterPro" id="IPR020818">
    <property type="entry name" value="Chaperonin_GroES"/>
</dbReference>
<comment type="subcellular location">
    <subcellularLocation>
        <location evidence="3">Cytoplasm</location>
    </subcellularLocation>
</comment>
<organism evidence="5 6">
    <name type="scientific">Candidatus Giovannonibacteria bacterium RIFCSPLOWO2_01_FULL_46_13</name>
    <dbReference type="NCBI Taxonomy" id="1798352"/>
    <lineage>
        <taxon>Bacteria</taxon>
        <taxon>Candidatus Giovannoniibacteriota</taxon>
    </lineage>
</organism>
<keyword evidence="3" id="KW-0963">Cytoplasm</keyword>
<comment type="subunit">
    <text evidence="3">Heptamer of 7 subunits arranged in a ring. Interacts with the chaperonin GroEL.</text>
</comment>
<evidence type="ECO:0000313" key="6">
    <source>
        <dbReference type="Proteomes" id="UP000178684"/>
    </source>
</evidence>
<dbReference type="PANTHER" id="PTHR10772">
    <property type="entry name" value="10 KDA HEAT SHOCK PROTEIN"/>
    <property type="match status" value="1"/>
</dbReference>
<dbReference type="SUPFAM" id="SSF50129">
    <property type="entry name" value="GroES-like"/>
    <property type="match status" value="1"/>
</dbReference>